<dbReference type="PANTHER" id="PTHR36044:SF1">
    <property type="entry name" value="HEME BINDING PROTEIN"/>
    <property type="match status" value="1"/>
</dbReference>
<dbReference type="AlphaFoldDB" id="A0A2P5WJH9"/>
<evidence type="ECO:0000313" key="1">
    <source>
        <dbReference type="EMBL" id="PPR91233.1"/>
    </source>
</evidence>
<gene>
    <name evidence="1" type="ORF">GOBAR_AA29442</name>
</gene>
<dbReference type="Proteomes" id="UP000239757">
    <property type="component" value="Unassembled WGS sequence"/>
</dbReference>
<proteinExistence type="predicted"/>
<accession>A0A2P5WJH9</accession>
<organism evidence="1 2">
    <name type="scientific">Gossypium barbadense</name>
    <name type="common">Sea Island cotton</name>
    <name type="synonym">Hibiscus barbadensis</name>
    <dbReference type="NCBI Taxonomy" id="3634"/>
    <lineage>
        <taxon>Eukaryota</taxon>
        <taxon>Viridiplantae</taxon>
        <taxon>Streptophyta</taxon>
        <taxon>Embryophyta</taxon>
        <taxon>Tracheophyta</taxon>
        <taxon>Spermatophyta</taxon>
        <taxon>Magnoliopsida</taxon>
        <taxon>eudicotyledons</taxon>
        <taxon>Gunneridae</taxon>
        <taxon>Pentapetalae</taxon>
        <taxon>rosids</taxon>
        <taxon>malvids</taxon>
        <taxon>Malvales</taxon>
        <taxon>Malvaceae</taxon>
        <taxon>Malvoideae</taxon>
        <taxon>Gossypium</taxon>
    </lineage>
</organism>
<protein>
    <submittedName>
        <fullName evidence="1">Uncharacterized protein</fullName>
    </submittedName>
</protein>
<sequence length="154" mass="17616">MDIILSTLFFLINDPDYPPVKGSIYNQLLYLNYLYDYQAEAAKERSTYRLLALEQKGQKGTYYFEFAKPLRTMDYLQQTISRQTYKPTARKFGSPMMFSSQLMDRARRNRWVGSGHYTINCDWVPLDIASGGSMLIESAPSSAWDTASAFAGSL</sequence>
<name>A0A2P5WJH9_GOSBA</name>
<dbReference type="OrthoDB" id="2012588at2759"/>
<dbReference type="PANTHER" id="PTHR36044">
    <property type="entry name" value="HEME BINDING PROTEIN"/>
    <property type="match status" value="1"/>
</dbReference>
<dbReference type="EMBL" id="KZ667384">
    <property type="protein sequence ID" value="PPR91233.1"/>
    <property type="molecule type" value="Genomic_DNA"/>
</dbReference>
<reference evidence="1 2" key="1">
    <citation type="submission" date="2015-01" db="EMBL/GenBank/DDBJ databases">
        <title>Genome of allotetraploid Gossypium barbadense reveals genomic plasticity and fiber elongation in cotton evolution.</title>
        <authorList>
            <person name="Chen X."/>
            <person name="Liu X."/>
            <person name="Zhao B."/>
            <person name="Zheng H."/>
            <person name="Hu Y."/>
            <person name="Lu G."/>
            <person name="Yang C."/>
            <person name="Chen J."/>
            <person name="Shan C."/>
            <person name="Zhang L."/>
            <person name="Zhou Y."/>
            <person name="Wang L."/>
            <person name="Guo W."/>
            <person name="Bai Y."/>
            <person name="Ruan J."/>
            <person name="Shangguan X."/>
            <person name="Mao Y."/>
            <person name="Jiang J."/>
            <person name="Zhu Y."/>
            <person name="Lei J."/>
            <person name="Kang H."/>
            <person name="Chen S."/>
            <person name="He X."/>
            <person name="Wang R."/>
            <person name="Wang Y."/>
            <person name="Chen J."/>
            <person name="Wang L."/>
            <person name="Yu S."/>
            <person name="Wang B."/>
            <person name="Wei J."/>
            <person name="Song S."/>
            <person name="Lu X."/>
            <person name="Gao Z."/>
            <person name="Gu W."/>
            <person name="Deng X."/>
            <person name="Ma D."/>
            <person name="Wang S."/>
            <person name="Liang W."/>
            <person name="Fang L."/>
            <person name="Cai C."/>
            <person name="Zhu X."/>
            <person name="Zhou B."/>
            <person name="Zhang Y."/>
            <person name="Chen Z."/>
            <person name="Xu S."/>
            <person name="Zhu R."/>
            <person name="Wang S."/>
            <person name="Zhang T."/>
            <person name="Zhao G."/>
        </authorList>
    </citation>
    <scope>NUCLEOTIDE SEQUENCE [LARGE SCALE GENOMIC DNA]</scope>
    <source>
        <strain evidence="2">cv. Xinhai21</strain>
        <tissue evidence="1">Leaf</tissue>
    </source>
</reference>
<evidence type="ECO:0000313" key="2">
    <source>
        <dbReference type="Proteomes" id="UP000239757"/>
    </source>
</evidence>